<dbReference type="Proteomes" id="UP000007954">
    <property type="component" value="Chromosome"/>
</dbReference>
<evidence type="ECO:0000313" key="2">
    <source>
        <dbReference type="Proteomes" id="UP000007954"/>
    </source>
</evidence>
<dbReference type="EMBL" id="FR746099">
    <property type="protein sequence ID" value="CCC40096.1"/>
    <property type="molecule type" value="Genomic_DNA"/>
</dbReference>
<evidence type="ECO:0008006" key="3">
    <source>
        <dbReference type="Google" id="ProtNLM"/>
    </source>
</evidence>
<reference evidence="1 2" key="1">
    <citation type="journal article" date="2011" name="PLoS ONE">
        <title>Haloquadratum walsbyi: limited diversity in a global pond.</title>
        <authorList>
            <person name="Dyall-Smith M."/>
            <person name="Pfeiffer F."/>
            <person name="Klee K."/>
            <person name="Palm P."/>
            <person name="Gross K."/>
            <person name="Schuster S.C."/>
            <person name="Rampp M."/>
            <person name="Oesterhelt D."/>
        </authorList>
    </citation>
    <scope>NUCLEOTIDE SEQUENCE [LARGE SCALE GENOMIC DNA]</scope>
    <source>
        <strain evidence="2">DSM 16854 / JCM 12705 / C23</strain>
    </source>
</reference>
<organism evidence="1 2">
    <name type="scientific">Haloquadratum walsbyi (strain DSM 16854 / JCM 12705 / C23)</name>
    <dbReference type="NCBI Taxonomy" id="768065"/>
    <lineage>
        <taxon>Archaea</taxon>
        <taxon>Methanobacteriati</taxon>
        <taxon>Methanobacteriota</taxon>
        <taxon>Stenosarchaea group</taxon>
        <taxon>Halobacteria</taxon>
        <taxon>Halobacteriales</taxon>
        <taxon>Haloferacaceae</taxon>
        <taxon>Haloquadratum</taxon>
    </lineage>
</organism>
<dbReference type="KEGG" id="hwc:Hqrw_2205"/>
<protein>
    <recommendedName>
        <fullName evidence="3">Small CPxCG-related zinc finger protein</fullName>
    </recommendedName>
</protein>
<sequence>MGISELLYILPTNEADQTPATDAHIECRNCGTNLKPDLETCPDCGGNPAVYEIS</sequence>
<dbReference type="HOGENOM" id="CLU_3039005_0_0_2"/>
<evidence type="ECO:0000313" key="1">
    <source>
        <dbReference type="EMBL" id="CCC40096.1"/>
    </source>
</evidence>
<dbReference type="AlphaFoldDB" id="G0LH62"/>
<proteinExistence type="predicted"/>
<name>G0LH62_HALWC</name>
<accession>G0LH62</accession>
<gene>
    <name evidence="1" type="ordered locus">Hqrw_2205</name>
</gene>